<protein>
    <submittedName>
        <fullName evidence="1">Uncharacterized protein</fullName>
    </submittedName>
</protein>
<keyword evidence="2" id="KW-1185">Reference proteome</keyword>
<accession>A0ABW4ZHK0</accession>
<gene>
    <name evidence="1" type="ORF">ACFSJU_03485</name>
</gene>
<name>A0ABW4ZHK0_9SPHI</name>
<dbReference type="EMBL" id="JBHUHZ010000001">
    <property type="protein sequence ID" value="MFD2161438.1"/>
    <property type="molecule type" value="Genomic_DNA"/>
</dbReference>
<evidence type="ECO:0000313" key="1">
    <source>
        <dbReference type="EMBL" id="MFD2161438.1"/>
    </source>
</evidence>
<sequence length="67" mass="7720">MLVFTPYKDIEEVLKYFIDFLPEPQSKGISSVVKYARIDNENVILRAKKSKSYLGFSWNFEITVGGV</sequence>
<reference evidence="2" key="1">
    <citation type="journal article" date="2019" name="Int. J. Syst. Evol. Microbiol.">
        <title>The Global Catalogue of Microorganisms (GCM) 10K type strain sequencing project: providing services to taxonomists for standard genome sequencing and annotation.</title>
        <authorList>
            <consortium name="The Broad Institute Genomics Platform"/>
            <consortium name="The Broad Institute Genome Sequencing Center for Infectious Disease"/>
            <person name="Wu L."/>
            <person name="Ma J."/>
        </authorList>
    </citation>
    <scope>NUCLEOTIDE SEQUENCE [LARGE SCALE GENOMIC DNA]</scope>
    <source>
        <strain evidence="2">KCTC 42217</strain>
    </source>
</reference>
<dbReference type="RefSeq" id="WP_255899311.1">
    <property type="nucleotide sequence ID" value="NZ_JAFMZO010000001.1"/>
</dbReference>
<comment type="caution">
    <text evidence="1">The sequence shown here is derived from an EMBL/GenBank/DDBJ whole genome shotgun (WGS) entry which is preliminary data.</text>
</comment>
<organism evidence="1 2">
    <name type="scientific">Paradesertivirga mongoliensis</name>
    <dbReference type="NCBI Taxonomy" id="2100740"/>
    <lineage>
        <taxon>Bacteria</taxon>
        <taxon>Pseudomonadati</taxon>
        <taxon>Bacteroidota</taxon>
        <taxon>Sphingobacteriia</taxon>
        <taxon>Sphingobacteriales</taxon>
        <taxon>Sphingobacteriaceae</taxon>
        <taxon>Paradesertivirga</taxon>
    </lineage>
</organism>
<dbReference type="Proteomes" id="UP001597387">
    <property type="component" value="Unassembled WGS sequence"/>
</dbReference>
<proteinExistence type="predicted"/>
<evidence type="ECO:0000313" key="2">
    <source>
        <dbReference type="Proteomes" id="UP001597387"/>
    </source>
</evidence>